<dbReference type="Gene3D" id="3.90.79.10">
    <property type="entry name" value="Nucleoside Triphosphate Pyrophosphohydrolase"/>
    <property type="match status" value="1"/>
</dbReference>
<proteinExistence type="predicted"/>
<protein>
    <recommendedName>
        <fullName evidence="5">Ribosomal protein L46 N-terminal domain-containing protein</fullName>
    </recommendedName>
</protein>
<gene>
    <name evidence="3" type="ORF">PFTANZ_01608</name>
</gene>
<sequence>MVKWVIEKGVSKKILTLNNVLYRNIKNYSIFVNKKEHEIYENNEDNMLTKLNMEDGKKLIVVHEKYKIQVSLCIDRFPINYVQEKFEEDFQNFKDEWLIKTNNNLDVNEEFFHMKYNLSNLNEKQKDNDNNDDGDDDGDDDGNNEKENLDEQNEHMENNTYNNNNNNNNNNTKHKLDNITNNNVNNMESINEFSMEDENLEKLFSLEGIQDIFKKKEEKKKSHEKDKKNKKDENINEYDYKNIKRKPNDFLYLLVKYKHLNKWMFPIMDFKKNYSIRQNLQYLCMQQLKCNTLPFFIGYSPCTYEKRKFKIPLLQNEIIGRKIFYYRAHYIKQHTTWNVLMNEDIQDVAWLTRAELKNFLSPNRYYVIKDALPLT</sequence>
<feature type="coiled-coil region" evidence="1">
    <location>
        <begin position="206"/>
        <end position="233"/>
    </location>
</feature>
<feature type="compositionally biased region" description="Basic and acidic residues" evidence="2">
    <location>
        <begin position="143"/>
        <end position="157"/>
    </location>
</feature>
<name>A0A024WAB9_PLAFA</name>
<evidence type="ECO:0000313" key="3">
    <source>
        <dbReference type="EMBL" id="ETW37682.1"/>
    </source>
</evidence>
<feature type="region of interest" description="Disordered" evidence="2">
    <location>
        <begin position="122"/>
        <end position="182"/>
    </location>
</feature>
<dbReference type="OrthoDB" id="414075at2759"/>
<evidence type="ECO:0000313" key="4">
    <source>
        <dbReference type="Proteomes" id="UP000030708"/>
    </source>
</evidence>
<dbReference type="PANTHER" id="PTHR13124">
    <property type="entry name" value="39S RIBOSOMAL PROTEIN L46, MITOCHONDRIAL PRECURSOR-RELATED"/>
    <property type="match status" value="1"/>
</dbReference>
<organism evidence="3 4">
    <name type="scientific">Plasmodium falciparum Tanzania</name>
    <name type="common">2000708</name>
    <dbReference type="NCBI Taxonomy" id="1036725"/>
    <lineage>
        <taxon>Eukaryota</taxon>
        <taxon>Sar</taxon>
        <taxon>Alveolata</taxon>
        <taxon>Apicomplexa</taxon>
        <taxon>Aconoidasida</taxon>
        <taxon>Haemosporida</taxon>
        <taxon>Plasmodiidae</taxon>
        <taxon>Plasmodium</taxon>
        <taxon>Plasmodium (Laverania)</taxon>
    </lineage>
</organism>
<dbReference type="AlphaFoldDB" id="A0A024WAB9"/>
<reference evidence="3 4" key="2">
    <citation type="submission" date="2013-02" db="EMBL/GenBank/DDBJ databases">
        <title>The Genome Sequence of Plasmodium falciparum Tanzania (2000708).</title>
        <authorList>
            <consortium name="The Broad Institute Genome Sequencing Platform"/>
            <consortium name="The Broad Institute Genome Sequencing Center for Infectious Disease"/>
            <person name="Neafsey D."/>
            <person name="Cheeseman I."/>
            <person name="Volkman S."/>
            <person name="Adams J."/>
            <person name="Walker B."/>
            <person name="Young S.K."/>
            <person name="Zeng Q."/>
            <person name="Gargeya S."/>
            <person name="Fitzgerald M."/>
            <person name="Haas B."/>
            <person name="Abouelleil A."/>
            <person name="Alvarado L."/>
            <person name="Arachchi H.M."/>
            <person name="Berlin A.M."/>
            <person name="Chapman S.B."/>
            <person name="Dewar J."/>
            <person name="Goldberg J."/>
            <person name="Griggs A."/>
            <person name="Gujja S."/>
            <person name="Hansen M."/>
            <person name="Howarth C."/>
            <person name="Imamovic A."/>
            <person name="Larimer J."/>
            <person name="McCowan C."/>
            <person name="Murphy C."/>
            <person name="Neiman D."/>
            <person name="Pearson M."/>
            <person name="Priest M."/>
            <person name="Roberts A."/>
            <person name="Saif S."/>
            <person name="Shea T."/>
            <person name="Sisk P."/>
            <person name="Sykes S."/>
            <person name="Wortman J."/>
            <person name="Nusbaum C."/>
            <person name="Birren B."/>
        </authorList>
    </citation>
    <scope>NUCLEOTIDE SEQUENCE [LARGE SCALE GENOMIC DNA]</scope>
    <source>
        <strain evidence="4">Tanzania (2000708)</strain>
    </source>
</reference>
<dbReference type="Proteomes" id="UP000030708">
    <property type="component" value="Unassembled WGS sequence"/>
</dbReference>
<evidence type="ECO:0000256" key="1">
    <source>
        <dbReference type="SAM" id="Coils"/>
    </source>
</evidence>
<keyword evidence="1" id="KW-0175">Coiled coil</keyword>
<dbReference type="GO" id="GO:0005762">
    <property type="term" value="C:mitochondrial large ribosomal subunit"/>
    <property type="evidence" value="ECO:0007669"/>
    <property type="project" value="TreeGrafter"/>
</dbReference>
<dbReference type="GO" id="GO:0003735">
    <property type="term" value="F:structural constituent of ribosome"/>
    <property type="evidence" value="ECO:0007669"/>
    <property type="project" value="InterPro"/>
</dbReference>
<dbReference type="eggNOG" id="ENOG502SQYK">
    <property type="taxonomic scope" value="Eukaryota"/>
</dbReference>
<feature type="compositionally biased region" description="Acidic residues" evidence="2">
    <location>
        <begin position="130"/>
        <end position="142"/>
    </location>
</feature>
<dbReference type="FunFam" id="3.90.79.10:FF:000069">
    <property type="entry name" value="Mitochondrial ribosomal protein L46,putative"/>
    <property type="match status" value="1"/>
</dbReference>
<feature type="compositionally biased region" description="Low complexity" evidence="2">
    <location>
        <begin position="158"/>
        <end position="171"/>
    </location>
</feature>
<evidence type="ECO:0000256" key="2">
    <source>
        <dbReference type="SAM" id="MobiDB-lite"/>
    </source>
</evidence>
<evidence type="ECO:0008006" key="5">
    <source>
        <dbReference type="Google" id="ProtNLM"/>
    </source>
</evidence>
<dbReference type="PANTHER" id="PTHR13124:SF12">
    <property type="entry name" value="LARGE RIBOSOMAL SUBUNIT PROTEIN ML46"/>
    <property type="match status" value="1"/>
</dbReference>
<accession>A0A024WAB9</accession>
<dbReference type="InterPro" id="IPR040008">
    <property type="entry name" value="Ribosomal_mL46"/>
</dbReference>
<reference evidence="3 4" key="1">
    <citation type="submission" date="2013-02" db="EMBL/GenBank/DDBJ databases">
        <title>The Genome Annotation of Plasmodium falciparum Tanzania (2000708).</title>
        <authorList>
            <consortium name="The Broad Institute Genome Sequencing Platform"/>
            <consortium name="The Broad Institute Genome Sequencing Center for Infectious Disease"/>
            <person name="Neafsey D."/>
            <person name="Hoffman S."/>
            <person name="Volkman S."/>
            <person name="Rosenthal P."/>
            <person name="Walker B."/>
            <person name="Young S.K."/>
            <person name="Zeng Q."/>
            <person name="Gargeya S."/>
            <person name="Fitzgerald M."/>
            <person name="Haas B."/>
            <person name="Abouelleil A."/>
            <person name="Allen A.W."/>
            <person name="Alvarado L."/>
            <person name="Arachchi H.M."/>
            <person name="Berlin A.M."/>
            <person name="Chapman S.B."/>
            <person name="Gainer-Dewar J."/>
            <person name="Goldberg J."/>
            <person name="Griggs A."/>
            <person name="Gujja S."/>
            <person name="Hansen M."/>
            <person name="Howarth C."/>
            <person name="Imamovic A."/>
            <person name="Ireland A."/>
            <person name="Larimer J."/>
            <person name="McCowan C."/>
            <person name="Murphy C."/>
            <person name="Pearson M."/>
            <person name="Poon T.W."/>
            <person name="Priest M."/>
            <person name="Roberts A."/>
            <person name="Saif S."/>
            <person name="Shea T."/>
            <person name="Sisk P."/>
            <person name="Sykes S."/>
            <person name="Wortman J."/>
            <person name="Nusbaum C."/>
            <person name="Birren B."/>
        </authorList>
    </citation>
    <scope>NUCLEOTIDE SEQUENCE [LARGE SCALE GENOMIC DNA]</scope>
    <source>
        <strain evidence="4">Tanzania (2000708)</strain>
    </source>
</reference>
<dbReference type="EMBL" id="KI926346">
    <property type="protein sequence ID" value="ETW37682.1"/>
    <property type="molecule type" value="Genomic_DNA"/>
</dbReference>